<organism evidence="5 6">
    <name type="scientific">Glaciecola siphonariae</name>
    <dbReference type="NCBI Taxonomy" id="521012"/>
    <lineage>
        <taxon>Bacteria</taxon>
        <taxon>Pseudomonadati</taxon>
        <taxon>Pseudomonadota</taxon>
        <taxon>Gammaproteobacteria</taxon>
        <taxon>Alteromonadales</taxon>
        <taxon>Alteromonadaceae</taxon>
        <taxon>Glaciecola</taxon>
    </lineage>
</organism>
<dbReference type="PIRSF" id="PIRSF016557">
    <property type="entry name" value="Caps_synth_CpsB"/>
    <property type="match status" value="1"/>
</dbReference>
<protein>
    <recommendedName>
        <fullName evidence="2">protein-tyrosine-phosphatase</fullName>
        <ecNumber evidence="2">3.1.3.48</ecNumber>
    </recommendedName>
</protein>
<evidence type="ECO:0000313" key="5">
    <source>
        <dbReference type="EMBL" id="MFC4700849.1"/>
    </source>
</evidence>
<sequence length="244" mass="27448">MIDIHSHILPGVDDGAKTLGESFDMLNMAIDQGVTTQVLTPHIHIGRYNNTKLGLLKAFSEFQARVKDKGLSITLRLAAEVRIGAEIMPLISNKQIPWLGQLNGKQVFLLEFPRIDVPHGSDNLVRWCIAQNVLPLIVHPERNKTFLNKPEKLQWYIKKGCPIQITASSLSGKFGDDVKHMALDLMRKNQVFAVASDCHNLKGRQPDLGKVYTELKDEFDADYLTKVFVSNPQSLLKERIRVVA</sequence>
<dbReference type="Proteomes" id="UP001595897">
    <property type="component" value="Unassembled WGS sequence"/>
</dbReference>
<evidence type="ECO:0000313" key="6">
    <source>
        <dbReference type="Proteomes" id="UP001595897"/>
    </source>
</evidence>
<proteinExistence type="inferred from homology"/>
<name>A0ABV9LXD6_9ALTE</name>
<dbReference type="Pfam" id="PF19567">
    <property type="entry name" value="CpsB_CapC"/>
    <property type="match status" value="1"/>
</dbReference>
<dbReference type="Gene3D" id="3.20.20.140">
    <property type="entry name" value="Metal-dependent hydrolases"/>
    <property type="match status" value="1"/>
</dbReference>
<evidence type="ECO:0000256" key="4">
    <source>
        <dbReference type="ARBA" id="ARBA00051722"/>
    </source>
</evidence>
<dbReference type="PANTHER" id="PTHR39181:SF1">
    <property type="entry name" value="TYROSINE-PROTEIN PHOSPHATASE YWQE"/>
    <property type="match status" value="1"/>
</dbReference>
<evidence type="ECO:0000256" key="2">
    <source>
        <dbReference type="ARBA" id="ARBA00013064"/>
    </source>
</evidence>
<evidence type="ECO:0000256" key="3">
    <source>
        <dbReference type="ARBA" id="ARBA00022801"/>
    </source>
</evidence>
<comment type="caution">
    <text evidence="5">The sequence shown here is derived from an EMBL/GenBank/DDBJ whole genome shotgun (WGS) entry which is preliminary data.</text>
</comment>
<dbReference type="SUPFAM" id="SSF89550">
    <property type="entry name" value="PHP domain-like"/>
    <property type="match status" value="1"/>
</dbReference>
<keyword evidence="3" id="KW-0378">Hydrolase</keyword>
<comment type="catalytic activity">
    <reaction evidence="4">
        <text>O-phospho-L-tyrosyl-[protein] + H2O = L-tyrosyl-[protein] + phosphate</text>
        <dbReference type="Rhea" id="RHEA:10684"/>
        <dbReference type="Rhea" id="RHEA-COMP:10136"/>
        <dbReference type="Rhea" id="RHEA-COMP:20101"/>
        <dbReference type="ChEBI" id="CHEBI:15377"/>
        <dbReference type="ChEBI" id="CHEBI:43474"/>
        <dbReference type="ChEBI" id="CHEBI:46858"/>
        <dbReference type="ChEBI" id="CHEBI:61978"/>
        <dbReference type="EC" id="3.1.3.48"/>
    </reaction>
</comment>
<dbReference type="RefSeq" id="WP_382408764.1">
    <property type="nucleotide sequence ID" value="NZ_JBHSGU010000005.1"/>
</dbReference>
<evidence type="ECO:0000256" key="1">
    <source>
        <dbReference type="ARBA" id="ARBA00005750"/>
    </source>
</evidence>
<dbReference type="PANTHER" id="PTHR39181">
    <property type="entry name" value="TYROSINE-PROTEIN PHOSPHATASE YWQE"/>
    <property type="match status" value="1"/>
</dbReference>
<accession>A0ABV9LXD6</accession>
<dbReference type="EC" id="3.1.3.48" evidence="2"/>
<dbReference type="EMBL" id="JBHSGU010000005">
    <property type="protein sequence ID" value="MFC4700849.1"/>
    <property type="molecule type" value="Genomic_DNA"/>
</dbReference>
<dbReference type="InterPro" id="IPR016195">
    <property type="entry name" value="Pol/histidinol_Pase-like"/>
</dbReference>
<dbReference type="InterPro" id="IPR016667">
    <property type="entry name" value="Caps_polysacc_synth_CpsB/CapC"/>
</dbReference>
<comment type="similarity">
    <text evidence="1">Belongs to the metallo-dependent hydrolases superfamily. CpsB/CapC family.</text>
</comment>
<reference evidence="6" key="1">
    <citation type="journal article" date="2019" name="Int. J. Syst. Evol. Microbiol.">
        <title>The Global Catalogue of Microorganisms (GCM) 10K type strain sequencing project: providing services to taxonomists for standard genome sequencing and annotation.</title>
        <authorList>
            <consortium name="The Broad Institute Genomics Platform"/>
            <consortium name="The Broad Institute Genome Sequencing Center for Infectious Disease"/>
            <person name="Wu L."/>
            <person name="Ma J."/>
        </authorList>
    </citation>
    <scope>NUCLEOTIDE SEQUENCE [LARGE SCALE GENOMIC DNA]</scope>
    <source>
        <strain evidence="6">KACC 12507</strain>
    </source>
</reference>
<gene>
    <name evidence="5" type="ORF">ACFO4O_11815</name>
</gene>
<keyword evidence="6" id="KW-1185">Reference proteome</keyword>